<dbReference type="Gene3D" id="3.40.50.1580">
    <property type="entry name" value="Nucleoside phosphorylase domain"/>
    <property type="match status" value="1"/>
</dbReference>
<dbReference type="PANTHER" id="PTHR46082:SF11">
    <property type="entry name" value="AAA+ ATPASE DOMAIN-CONTAINING PROTEIN-RELATED"/>
    <property type="match status" value="1"/>
</dbReference>
<evidence type="ECO:0000313" key="1">
    <source>
        <dbReference type="EMBL" id="KAL2828680.1"/>
    </source>
</evidence>
<dbReference type="InterPro" id="IPR053137">
    <property type="entry name" value="NLR-like"/>
</dbReference>
<dbReference type="Proteomes" id="UP001610335">
    <property type="component" value="Unassembled WGS sequence"/>
</dbReference>
<dbReference type="PANTHER" id="PTHR46082">
    <property type="entry name" value="ATP/GTP-BINDING PROTEIN-RELATED"/>
    <property type="match status" value="1"/>
</dbReference>
<comment type="caution">
    <text evidence="1">The sequence shown here is derived from an EMBL/GenBank/DDBJ whole genome shotgun (WGS) entry which is preliminary data.</text>
</comment>
<organism evidence="1 2">
    <name type="scientific">Aspergillus cavernicola</name>
    <dbReference type="NCBI Taxonomy" id="176166"/>
    <lineage>
        <taxon>Eukaryota</taxon>
        <taxon>Fungi</taxon>
        <taxon>Dikarya</taxon>
        <taxon>Ascomycota</taxon>
        <taxon>Pezizomycotina</taxon>
        <taxon>Eurotiomycetes</taxon>
        <taxon>Eurotiomycetidae</taxon>
        <taxon>Eurotiales</taxon>
        <taxon>Aspergillaceae</taxon>
        <taxon>Aspergillus</taxon>
        <taxon>Aspergillus subgen. Nidulantes</taxon>
    </lineage>
</organism>
<sequence length="225" mass="25260">MRPSPYANDEYTIGWILALNDEFIVAMAMMDEEHGRPQTTPQHDTNAYYLGRIGEHNVAMASISGGQMGTGSAAVAAENMRRTFKNIRFALSWLPEKSYTGVVQHDYGKLMANGDIERKNWVCAPPRKLLAAVDILRAYHSRPKNPINGLGSIMDELRHDYAYPEDMPDHLYQADYNHAPGARACDSSDKIDQRYETSILCLEMGAAGLMNNYSGDQQLQRLTQE</sequence>
<proteinExistence type="predicted"/>
<name>A0ABR4ILM8_9EURO</name>
<reference evidence="1 2" key="1">
    <citation type="submission" date="2024-07" db="EMBL/GenBank/DDBJ databases">
        <title>Section-level genome sequencing and comparative genomics of Aspergillus sections Usti and Cavernicolus.</title>
        <authorList>
            <consortium name="Lawrence Berkeley National Laboratory"/>
            <person name="Nybo J.L."/>
            <person name="Vesth T.C."/>
            <person name="Theobald S."/>
            <person name="Frisvad J.C."/>
            <person name="Larsen T.O."/>
            <person name="Kjaerboelling I."/>
            <person name="Rothschild-Mancinelli K."/>
            <person name="Lyhne E.K."/>
            <person name="Kogle M.E."/>
            <person name="Barry K."/>
            <person name="Clum A."/>
            <person name="Na H."/>
            <person name="Ledsgaard L."/>
            <person name="Lin J."/>
            <person name="Lipzen A."/>
            <person name="Kuo A."/>
            <person name="Riley R."/>
            <person name="Mondo S."/>
            <person name="LaButti K."/>
            <person name="Haridas S."/>
            <person name="Pangalinan J."/>
            <person name="Salamov A.A."/>
            <person name="Simmons B.A."/>
            <person name="Magnuson J.K."/>
            <person name="Chen J."/>
            <person name="Drula E."/>
            <person name="Henrissat B."/>
            <person name="Wiebenga A."/>
            <person name="Lubbers R.J."/>
            <person name="Gomes A.C."/>
            <person name="Makela M.R."/>
            <person name="Stajich J."/>
            <person name="Grigoriev I.V."/>
            <person name="Mortensen U.H."/>
            <person name="De vries R.P."/>
            <person name="Baker S.E."/>
            <person name="Andersen M.R."/>
        </authorList>
    </citation>
    <scope>NUCLEOTIDE SEQUENCE [LARGE SCALE GENOMIC DNA]</scope>
    <source>
        <strain evidence="1 2">CBS 600.67</strain>
    </source>
</reference>
<dbReference type="SUPFAM" id="SSF53167">
    <property type="entry name" value="Purine and uridine phosphorylases"/>
    <property type="match status" value="1"/>
</dbReference>
<accession>A0ABR4ILM8</accession>
<gene>
    <name evidence="1" type="ORF">BDW59DRAFT_159478</name>
</gene>
<protein>
    <submittedName>
        <fullName evidence="1">Uncharacterized protein</fullName>
    </submittedName>
</protein>
<dbReference type="EMBL" id="JBFXLS010000019">
    <property type="protein sequence ID" value="KAL2828680.1"/>
    <property type="molecule type" value="Genomic_DNA"/>
</dbReference>
<dbReference type="InterPro" id="IPR035994">
    <property type="entry name" value="Nucleoside_phosphorylase_sf"/>
</dbReference>
<evidence type="ECO:0000313" key="2">
    <source>
        <dbReference type="Proteomes" id="UP001610335"/>
    </source>
</evidence>
<keyword evidence="2" id="KW-1185">Reference proteome</keyword>